<gene>
    <name evidence="1" type="ORF">EDP2_187</name>
</gene>
<proteinExistence type="predicted"/>
<reference evidence="1 2" key="1">
    <citation type="journal article" date="2014" name="Genome Announc.">
        <title>Draft Genome Sequence of Enterobacter cloacae Strain S611.</title>
        <authorList>
            <person name="Wang D."/>
            <person name="Han C.S."/>
            <person name="Dichosa A.E."/>
            <person name="Gleasner C.D."/>
            <person name="Johnson S.L."/>
            <person name="Daligault H.E."/>
            <person name="Davenport K.W."/>
            <person name="Li P.E."/>
            <person name="Pierson E.A."/>
            <person name="Pierson L.S.III."/>
        </authorList>
    </citation>
    <scope>NUCLEOTIDE SEQUENCE [LARGE SCALE GENOMIC DNA]</scope>
    <source>
        <strain evidence="1 2">S611</strain>
    </source>
</reference>
<dbReference type="Proteomes" id="UP000017834">
    <property type="component" value="Unassembled WGS sequence"/>
</dbReference>
<evidence type="ECO:0000313" key="2">
    <source>
        <dbReference type="Proteomes" id="UP000017834"/>
    </source>
</evidence>
<organism evidence="1 2">
    <name type="scientific">Enterobacter cloacae S611</name>
    <dbReference type="NCBI Taxonomy" id="1399146"/>
    <lineage>
        <taxon>Bacteria</taxon>
        <taxon>Pseudomonadati</taxon>
        <taxon>Pseudomonadota</taxon>
        <taxon>Gammaproteobacteria</taxon>
        <taxon>Enterobacterales</taxon>
        <taxon>Enterobacteriaceae</taxon>
        <taxon>Enterobacter</taxon>
        <taxon>Enterobacter cloacae complex</taxon>
    </lineage>
</organism>
<accession>A0ABN0Q4C5</accession>
<sequence>MKKSIPSIVYCPRNLTYFNNVRTNVKAFFFP</sequence>
<name>A0ABN0Q4C5_ENTCL</name>
<dbReference type="EMBL" id="AXOM01000051">
    <property type="protein sequence ID" value="ESS56769.1"/>
    <property type="molecule type" value="Genomic_DNA"/>
</dbReference>
<keyword evidence="2" id="KW-1185">Reference proteome</keyword>
<comment type="caution">
    <text evidence="1">The sequence shown here is derived from an EMBL/GenBank/DDBJ whole genome shotgun (WGS) entry which is preliminary data.</text>
</comment>
<evidence type="ECO:0000313" key="1">
    <source>
        <dbReference type="EMBL" id="ESS56769.1"/>
    </source>
</evidence>
<protein>
    <submittedName>
        <fullName evidence="1">Uncharacterized protein</fullName>
    </submittedName>
</protein>